<dbReference type="EMBL" id="MFEY01000009">
    <property type="protein sequence ID" value="OGE89699.1"/>
    <property type="molecule type" value="Genomic_DNA"/>
</dbReference>
<keyword evidence="1" id="KW-0472">Membrane</keyword>
<gene>
    <name evidence="2" type="ORF">A3E29_00590</name>
</gene>
<protein>
    <submittedName>
        <fullName evidence="2">Uncharacterized protein</fullName>
    </submittedName>
</protein>
<feature type="transmembrane region" description="Helical" evidence="1">
    <location>
        <begin position="12"/>
        <end position="29"/>
    </location>
</feature>
<keyword evidence="1" id="KW-1133">Transmembrane helix</keyword>
<evidence type="ECO:0000256" key="1">
    <source>
        <dbReference type="SAM" id="Phobius"/>
    </source>
</evidence>
<dbReference type="AlphaFoldDB" id="A0A1F5PIJ5"/>
<keyword evidence="1" id="KW-0812">Transmembrane</keyword>
<evidence type="ECO:0000313" key="3">
    <source>
        <dbReference type="Proteomes" id="UP000177682"/>
    </source>
</evidence>
<name>A0A1F5PIJ5_9BACT</name>
<organism evidence="2 3">
    <name type="scientific">Candidatus Doudnabacteria bacterium RIFCSPHIGHO2_12_FULL_48_16</name>
    <dbReference type="NCBI Taxonomy" id="1817838"/>
    <lineage>
        <taxon>Bacteria</taxon>
        <taxon>Candidatus Doudnaibacteriota</taxon>
    </lineage>
</organism>
<evidence type="ECO:0000313" key="2">
    <source>
        <dbReference type="EMBL" id="OGE89699.1"/>
    </source>
</evidence>
<sequence length="96" mass="11282">MDSFCNLWKIEILGISIAKLLVLILATFSRKKWRKKSEICQTRDNDRFSRFLVARTVANFQKNNALENTKRPKLAAEVKLLTCIHYTPKREKMQVI</sequence>
<comment type="caution">
    <text evidence="2">The sequence shown here is derived from an EMBL/GenBank/DDBJ whole genome shotgun (WGS) entry which is preliminary data.</text>
</comment>
<reference evidence="2 3" key="1">
    <citation type="journal article" date="2016" name="Nat. Commun.">
        <title>Thousands of microbial genomes shed light on interconnected biogeochemical processes in an aquifer system.</title>
        <authorList>
            <person name="Anantharaman K."/>
            <person name="Brown C.T."/>
            <person name="Hug L.A."/>
            <person name="Sharon I."/>
            <person name="Castelle C.J."/>
            <person name="Probst A.J."/>
            <person name="Thomas B.C."/>
            <person name="Singh A."/>
            <person name="Wilkins M.J."/>
            <person name="Karaoz U."/>
            <person name="Brodie E.L."/>
            <person name="Williams K.H."/>
            <person name="Hubbard S.S."/>
            <person name="Banfield J.F."/>
        </authorList>
    </citation>
    <scope>NUCLEOTIDE SEQUENCE [LARGE SCALE GENOMIC DNA]</scope>
</reference>
<dbReference type="Proteomes" id="UP000177682">
    <property type="component" value="Unassembled WGS sequence"/>
</dbReference>
<accession>A0A1F5PIJ5</accession>
<proteinExistence type="predicted"/>